<evidence type="ECO:0000256" key="4">
    <source>
        <dbReference type="ARBA" id="ARBA00023136"/>
    </source>
</evidence>
<dbReference type="PANTHER" id="PTHR46671:SF7">
    <property type="entry name" value="CORE-2_I-BRANCHING ENZYME"/>
    <property type="match status" value="1"/>
</dbReference>
<dbReference type="PANTHER" id="PTHR46671">
    <property type="entry name" value="PROTEIN CBG11221"/>
    <property type="match status" value="1"/>
</dbReference>
<dbReference type="Proteomes" id="UP000046392">
    <property type="component" value="Unplaced"/>
</dbReference>
<dbReference type="GO" id="GO:0016757">
    <property type="term" value="F:glycosyltransferase activity"/>
    <property type="evidence" value="ECO:0007669"/>
    <property type="project" value="UniProtKB-KW"/>
</dbReference>
<keyword evidence="2" id="KW-0328">Glycosyltransferase</keyword>
<evidence type="ECO:0000256" key="6">
    <source>
        <dbReference type="SAM" id="SignalP"/>
    </source>
</evidence>
<evidence type="ECO:0000256" key="3">
    <source>
        <dbReference type="ARBA" id="ARBA00022679"/>
    </source>
</evidence>
<keyword evidence="7" id="KW-1185">Reference proteome</keyword>
<keyword evidence="4" id="KW-0472">Membrane</keyword>
<dbReference type="STRING" id="174720.A0A0N5BDN4"/>
<evidence type="ECO:0000256" key="2">
    <source>
        <dbReference type="ARBA" id="ARBA00022676"/>
    </source>
</evidence>
<evidence type="ECO:0000313" key="7">
    <source>
        <dbReference type="Proteomes" id="UP000046392"/>
    </source>
</evidence>
<dbReference type="WBParaSite" id="SPAL_0000411700.1">
    <property type="protein sequence ID" value="SPAL_0000411700.1"/>
    <property type="gene ID" value="SPAL_0000411700"/>
</dbReference>
<evidence type="ECO:0000313" key="8">
    <source>
        <dbReference type="WBParaSite" id="SPAL_0000411700.1"/>
    </source>
</evidence>
<evidence type="ECO:0000256" key="1">
    <source>
        <dbReference type="ARBA" id="ARBA00004606"/>
    </source>
</evidence>
<dbReference type="InterPro" id="IPR003406">
    <property type="entry name" value="Glyco_trans_14"/>
</dbReference>
<dbReference type="AlphaFoldDB" id="A0A0N5BDN4"/>
<feature type="chain" id="PRO_5005894419" evidence="6">
    <location>
        <begin position="26"/>
        <end position="456"/>
    </location>
</feature>
<accession>A0A0N5BDN4</accession>
<comment type="subcellular location">
    <subcellularLocation>
        <location evidence="1">Membrane</location>
        <topology evidence="1">Single-pass type II membrane protein</topology>
    </subcellularLocation>
</comment>
<protein>
    <submittedName>
        <fullName evidence="8">Uncharacterized protein</fullName>
    </submittedName>
</protein>
<keyword evidence="3" id="KW-0808">Transferase</keyword>
<dbReference type="GO" id="GO:0016020">
    <property type="term" value="C:membrane"/>
    <property type="evidence" value="ECO:0007669"/>
    <property type="project" value="UniProtKB-SubCell"/>
</dbReference>
<proteinExistence type="predicted"/>
<dbReference type="Pfam" id="PF02485">
    <property type="entry name" value="Branch"/>
    <property type="match status" value="1"/>
</dbReference>
<name>A0A0N5BDN4_STREA</name>
<evidence type="ECO:0000256" key="5">
    <source>
        <dbReference type="ARBA" id="ARBA00023180"/>
    </source>
</evidence>
<sequence>MIILVKYLIAISISILLLFIKDSQERNNSETVEPRDRTTVSRIYNISRDGIPKFWKPLKFRSMNCPKLLNKENEHVNKKKHCRKTFGEIPAIFGVSCDDIKKRGYYPNKPLSKEEKEFPLAYAINVYQDYLKLEMQFLVMYSPQNHYCYGIDKKSDPIFKRNVHALAKCFPNIYIVKNERNLDNSGTNGNYYNFECMKLLKNKNYKYLFLLQNDDTPLKTNLELVKILKLYNGTIDMNIGDPIAKQPIYLNSKKSLIFSSLKMFKKSDKRFWDQKLANLPIKVQKGFMQSSIPKETIDYILSEINIETLVDHLNTGKRYSDELLWPTIFTNPYLAVPGWQHYNCSNKSIFSKYYMTRKAIFGKSKKCISGYSRHGVCVLGVEALPIIKQWPHFFANKFRSNFDAGALLCWLEYIYMKKFFLPFEGINENIYLSSPLIKYQKLKEKESNHTKICQMI</sequence>
<feature type="signal peptide" evidence="6">
    <location>
        <begin position="1"/>
        <end position="25"/>
    </location>
</feature>
<reference evidence="8" key="1">
    <citation type="submission" date="2017-02" db="UniProtKB">
        <authorList>
            <consortium name="WormBaseParasite"/>
        </authorList>
    </citation>
    <scope>IDENTIFICATION</scope>
</reference>
<organism evidence="7 8">
    <name type="scientific">Strongyloides papillosus</name>
    <name type="common">Intestinal threadworm</name>
    <dbReference type="NCBI Taxonomy" id="174720"/>
    <lineage>
        <taxon>Eukaryota</taxon>
        <taxon>Metazoa</taxon>
        <taxon>Ecdysozoa</taxon>
        <taxon>Nematoda</taxon>
        <taxon>Chromadorea</taxon>
        <taxon>Rhabditida</taxon>
        <taxon>Tylenchina</taxon>
        <taxon>Panagrolaimomorpha</taxon>
        <taxon>Strongyloidoidea</taxon>
        <taxon>Strongyloididae</taxon>
        <taxon>Strongyloides</taxon>
    </lineage>
</organism>
<keyword evidence="5" id="KW-0325">Glycoprotein</keyword>
<keyword evidence="6" id="KW-0732">Signal</keyword>